<comment type="caution">
    <text evidence="1">The sequence shown here is derived from an EMBL/GenBank/DDBJ whole genome shotgun (WGS) entry which is preliminary data.</text>
</comment>
<sequence length="170" mass="19148">MSSAQSAGGLWRMDEDDGGHLAGRWWKWALFAPDDRSPVRDTTGEHAAWNQPADVWFLAGTYGGRVERRCAMPAGRPVFFPVLNVQHTWEYSQDHLTMRFERADASLNGVRLALREFRGGFRLDGERRLAWGVWGGLEPLAPGHYVLEIRGKAGDFLVDTTYHLTVTAGY</sequence>
<name>A0ABV3EKV5_9ACTN</name>
<dbReference type="RefSeq" id="WP_359269346.1">
    <property type="nucleotide sequence ID" value="NZ_JBEZNA010000008.1"/>
</dbReference>
<protein>
    <submittedName>
        <fullName evidence="1">Uncharacterized protein</fullName>
    </submittedName>
</protein>
<accession>A0ABV3EKV5</accession>
<proteinExistence type="predicted"/>
<evidence type="ECO:0000313" key="2">
    <source>
        <dbReference type="Proteomes" id="UP001551584"/>
    </source>
</evidence>
<reference evidence="1 2" key="1">
    <citation type="submission" date="2024-06" db="EMBL/GenBank/DDBJ databases">
        <title>The Natural Products Discovery Center: Release of the First 8490 Sequenced Strains for Exploring Actinobacteria Biosynthetic Diversity.</title>
        <authorList>
            <person name="Kalkreuter E."/>
            <person name="Kautsar S.A."/>
            <person name="Yang D."/>
            <person name="Bader C.D."/>
            <person name="Teijaro C.N."/>
            <person name="Fluegel L."/>
            <person name="Davis C.M."/>
            <person name="Simpson J.R."/>
            <person name="Lauterbach L."/>
            <person name="Steele A.D."/>
            <person name="Gui C."/>
            <person name="Meng S."/>
            <person name="Li G."/>
            <person name="Viehrig K."/>
            <person name="Ye F."/>
            <person name="Su P."/>
            <person name="Kiefer A.F."/>
            <person name="Nichols A."/>
            <person name="Cepeda A.J."/>
            <person name="Yan W."/>
            <person name="Fan B."/>
            <person name="Jiang Y."/>
            <person name="Adhikari A."/>
            <person name="Zheng C.-J."/>
            <person name="Schuster L."/>
            <person name="Cowan T.M."/>
            <person name="Smanski M.J."/>
            <person name="Chevrette M.G."/>
            <person name="De Carvalho L.P.S."/>
            <person name="Shen B."/>
        </authorList>
    </citation>
    <scope>NUCLEOTIDE SEQUENCE [LARGE SCALE GENOMIC DNA]</scope>
    <source>
        <strain evidence="1 2">NPDC048117</strain>
    </source>
</reference>
<dbReference type="EMBL" id="JBEZNA010000008">
    <property type="protein sequence ID" value="MEU9576776.1"/>
    <property type="molecule type" value="Genomic_DNA"/>
</dbReference>
<dbReference type="Proteomes" id="UP001551584">
    <property type="component" value="Unassembled WGS sequence"/>
</dbReference>
<gene>
    <name evidence="1" type="ORF">AB0D95_05760</name>
</gene>
<organism evidence="1 2">
    <name type="scientific">Streptomyces chilikensis</name>
    <dbReference type="NCBI Taxonomy" id="1194079"/>
    <lineage>
        <taxon>Bacteria</taxon>
        <taxon>Bacillati</taxon>
        <taxon>Actinomycetota</taxon>
        <taxon>Actinomycetes</taxon>
        <taxon>Kitasatosporales</taxon>
        <taxon>Streptomycetaceae</taxon>
        <taxon>Streptomyces</taxon>
    </lineage>
</organism>
<evidence type="ECO:0000313" key="1">
    <source>
        <dbReference type="EMBL" id="MEU9576776.1"/>
    </source>
</evidence>
<keyword evidence="2" id="KW-1185">Reference proteome</keyword>